<keyword evidence="3" id="KW-0862">Zinc</keyword>
<keyword evidence="1" id="KW-0479">Metal-binding</keyword>
<dbReference type="SUPFAM" id="SSF144232">
    <property type="entry name" value="HIT/MYND zinc finger-like"/>
    <property type="match status" value="1"/>
</dbReference>
<evidence type="ECO:0000256" key="2">
    <source>
        <dbReference type="ARBA" id="ARBA00022771"/>
    </source>
</evidence>
<dbReference type="InterPro" id="IPR002893">
    <property type="entry name" value="Znf_MYND"/>
</dbReference>
<dbReference type="AlphaFoldDB" id="A0A1E7EMQ2"/>
<evidence type="ECO:0000313" key="7">
    <source>
        <dbReference type="EMBL" id="OEU07232.1"/>
    </source>
</evidence>
<evidence type="ECO:0000256" key="5">
    <source>
        <dbReference type="SAM" id="MobiDB-lite"/>
    </source>
</evidence>
<proteinExistence type="predicted"/>
<dbReference type="PROSITE" id="PS50865">
    <property type="entry name" value="ZF_MYND_2"/>
    <property type="match status" value="1"/>
</dbReference>
<feature type="region of interest" description="Disordered" evidence="5">
    <location>
        <begin position="1"/>
        <end position="35"/>
    </location>
</feature>
<evidence type="ECO:0000259" key="6">
    <source>
        <dbReference type="PROSITE" id="PS50865"/>
    </source>
</evidence>
<dbReference type="Pfam" id="PF01753">
    <property type="entry name" value="zf-MYND"/>
    <property type="match status" value="1"/>
</dbReference>
<keyword evidence="2 4" id="KW-0863">Zinc-finger</keyword>
<feature type="compositionally biased region" description="Low complexity" evidence="5">
    <location>
        <begin position="336"/>
        <end position="357"/>
    </location>
</feature>
<reference evidence="7 8" key="1">
    <citation type="submission" date="2016-09" db="EMBL/GenBank/DDBJ databases">
        <title>Extensive genetic diversity and differential bi-allelic expression allows diatom success in the polar Southern Ocean.</title>
        <authorList>
            <consortium name="DOE Joint Genome Institute"/>
            <person name="Mock T."/>
            <person name="Otillar R.P."/>
            <person name="Strauss J."/>
            <person name="Dupont C."/>
            <person name="Frickenhaus S."/>
            <person name="Maumus F."/>
            <person name="Mcmullan M."/>
            <person name="Sanges R."/>
            <person name="Schmutz J."/>
            <person name="Toseland A."/>
            <person name="Valas R."/>
            <person name="Veluchamy A."/>
            <person name="Ward B.J."/>
            <person name="Allen A."/>
            <person name="Barry K."/>
            <person name="Falciatore A."/>
            <person name="Ferrante M."/>
            <person name="Fortunato A.E."/>
            <person name="Gloeckner G."/>
            <person name="Gruber A."/>
            <person name="Hipkin R."/>
            <person name="Janech M."/>
            <person name="Kroth P."/>
            <person name="Leese F."/>
            <person name="Lindquist E."/>
            <person name="Lyon B.R."/>
            <person name="Martin J."/>
            <person name="Mayer C."/>
            <person name="Parker M."/>
            <person name="Quesneville H."/>
            <person name="Raymond J."/>
            <person name="Uhlig C."/>
            <person name="Valentin K.U."/>
            <person name="Worden A.Z."/>
            <person name="Armbrust E.V."/>
            <person name="Bowler C."/>
            <person name="Green B."/>
            <person name="Moulton V."/>
            <person name="Van Oosterhout C."/>
            <person name="Grigoriev I."/>
        </authorList>
    </citation>
    <scope>NUCLEOTIDE SEQUENCE [LARGE SCALE GENOMIC DNA]</scope>
    <source>
        <strain evidence="7 8">CCMP1102</strain>
    </source>
</reference>
<dbReference type="GO" id="GO:0008270">
    <property type="term" value="F:zinc ion binding"/>
    <property type="evidence" value="ECO:0007669"/>
    <property type="project" value="UniProtKB-KW"/>
</dbReference>
<feature type="domain" description="MYND-type" evidence="6">
    <location>
        <begin position="186"/>
        <end position="229"/>
    </location>
</feature>
<dbReference type="OrthoDB" id="5945798at2759"/>
<dbReference type="Proteomes" id="UP000095751">
    <property type="component" value="Unassembled WGS sequence"/>
</dbReference>
<organism evidence="7 8">
    <name type="scientific">Fragilariopsis cylindrus CCMP1102</name>
    <dbReference type="NCBI Taxonomy" id="635003"/>
    <lineage>
        <taxon>Eukaryota</taxon>
        <taxon>Sar</taxon>
        <taxon>Stramenopiles</taxon>
        <taxon>Ochrophyta</taxon>
        <taxon>Bacillariophyta</taxon>
        <taxon>Bacillariophyceae</taxon>
        <taxon>Bacillariophycidae</taxon>
        <taxon>Bacillariales</taxon>
        <taxon>Bacillariaceae</taxon>
        <taxon>Fragilariopsis</taxon>
    </lineage>
</organism>
<feature type="region of interest" description="Disordered" evidence="5">
    <location>
        <begin position="327"/>
        <end position="378"/>
    </location>
</feature>
<keyword evidence="8" id="KW-1185">Reference proteome</keyword>
<dbReference type="PROSITE" id="PS01360">
    <property type="entry name" value="ZF_MYND_1"/>
    <property type="match status" value="1"/>
</dbReference>
<evidence type="ECO:0000256" key="1">
    <source>
        <dbReference type="ARBA" id="ARBA00022723"/>
    </source>
</evidence>
<dbReference type="EMBL" id="KV784387">
    <property type="protein sequence ID" value="OEU07232.1"/>
    <property type="molecule type" value="Genomic_DNA"/>
</dbReference>
<dbReference type="InParanoid" id="A0A1E7EMQ2"/>
<name>A0A1E7EMQ2_9STRA</name>
<feature type="compositionally biased region" description="Basic residues" evidence="5">
    <location>
        <begin position="1"/>
        <end position="11"/>
    </location>
</feature>
<evidence type="ECO:0000313" key="8">
    <source>
        <dbReference type="Proteomes" id="UP000095751"/>
    </source>
</evidence>
<protein>
    <recommendedName>
        <fullName evidence="6">MYND-type domain-containing protein</fullName>
    </recommendedName>
</protein>
<accession>A0A1E7EMQ2</accession>
<evidence type="ECO:0000256" key="3">
    <source>
        <dbReference type="ARBA" id="ARBA00022833"/>
    </source>
</evidence>
<evidence type="ECO:0000256" key="4">
    <source>
        <dbReference type="PROSITE-ProRule" id="PRU00134"/>
    </source>
</evidence>
<dbReference type="KEGG" id="fcy:FRACYDRAFT_251259"/>
<dbReference type="Gene3D" id="6.10.140.2220">
    <property type="match status" value="1"/>
</dbReference>
<sequence>MGRKQKLRQAKRNTAAAAAKKDPPPTNTATTTNNNSGCSRATINIDAVNIDTRFPISDFYVRGMDTNTDLMERFDLLKRGAIEHGCLHSMVTYAHFSLCVTSRNLTVHLAIPWYLEGAIRGSGRCVQNLYKIYTKDEALLTKALTLYWMKMYSNFVDWDNSNDSDFEKVDFDGLYDQTSNFIERSCAICGKEDTETLTLKQCVGCSACCYCGQECQSAHWEEHNHRSECKQLKILNKYHKPYAKEIREAVIRGDTNIPALEKLRYKLGLSRPLEDYVDLDLSDRGKQFLVGRNDGTLWAGSFPGLIGQHVKWCEEIGEFVINEEEEGLTCDGENQGSSTTATAKGSALTSSSSTATKMSEDDEDTTMGSKREHKTRGL</sequence>
<gene>
    <name evidence="7" type="ORF">FRACYDRAFT_251259</name>
</gene>